<accession>A0A969TW28</accession>
<protein>
    <submittedName>
        <fullName evidence="5">Fic family protein</fullName>
    </submittedName>
</protein>
<evidence type="ECO:0000313" key="5">
    <source>
        <dbReference type="EMBL" id="NJP38631.1"/>
    </source>
</evidence>
<dbReference type="InterPro" id="IPR040198">
    <property type="entry name" value="Fido_containing"/>
</dbReference>
<dbReference type="RefSeq" id="WP_168008306.1">
    <property type="nucleotide sequence ID" value="NZ_JAATHJ010000026.1"/>
</dbReference>
<proteinExistence type="predicted"/>
<reference evidence="5 6" key="1">
    <citation type="submission" date="2020-03" db="EMBL/GenBank/DDBJ databases">
        <title>Assessment of the enzymatic potential of alkaline-tolerant lipase obtained from Bacillus luteus H11 (technogenic soil) for the bioremediation of saline soils contaminated with petroleum substances.</title>
        <authorList>
            <person name="Kalwasinska A."/>
        </authorList>
    </citation>
    <scope>NUCLEOTIDE SEQUENCE [LARGE SCALE GENOMIC DNA]</scope>
    <source>
        <strain evidence="5 6">H11</strain>
    </source>
</reference>
<dbReference type="Pfam" id="PF02661">
    <property type="entry name" value="Fic"/>
    <property type="match status" value="1"/>
</dbReference>
<dbReference type="InterPro" id="IPR025758">
    <property type="entry name" value="Fic/DOC_N"/>
</dbReference>
<dbReference type="Proteomes" id="UP000752012">
    <property type="component" value="Unassembled WGS sequence"/>
</dbReference>
<dbReference type="PROSITE" id="PS51459">
    <property type="entry name" value="FIDO"/>
    <property type="match status" value="1"/>
</dbReference>
<sequence length="368" mass="43189">MKKPYQLPLLPVTFPPETELTFYKKTVDTMTTLEKLKQRLHYSPVHENFIQLLTLNESVQSTRIEGTQVTFSEMLEDNIDLSADWKRVEVRNYQQALTRGVEHIQNGYPLTERLIREMHDILMQDARGSGGAAGSYRRIQNFSGPSNNMSEASYVPPEPQTMNEYMTNLERYINGHPYQKESEEQLHPLIKSAIIHAQFESIHPFLDGNGRLGRILIVLYLLQEKVIDTPTFFLSEELEKERFKYYAMLNGVRAIGKQEPDWKNWILFYLDAAKRMAWQHERKLQQADDLYEQGLRDLDQLSLQQVWKSFFLHPVANVHQLSETTGLAASTVRKALRTLTDRHMLFGDDRERSRRYYHYDLIRIMTSE</sequence>
<keyword evidence="6" id="KW-1185">Reference proteome</keyword>
<dbReference type="GO" id="GO:0005524">
    <property type="term" value="F:ATP binding"/>
    <property type="evidence" value="ECO:0007669"/>
    <property type="project" value="UniProtKB-KW"/>
</dbReference>
<dbReference type="PANTHER" id="PTHR13504">
    <property type="entry name" value="FIDO DOMAIN-CONTAINING PROTEIN DDB_G0283145"/>
    <property type="match status" value="1"/>
</dbReference>
<dbReference type="Gene3D" id="1.10.3290.10">
    <property type="entry name" value="Fido-like domain"/>
    <property type="match status" value="1"/>
</dbReference>
<evidence type="ECO:0000259" key="4">
    <source>
        <dbReference type="PROSITE" id="PS51459"/>
    </source>
</evidence>
<name>A0A969TW28_9BACI</name>
<dbReference type="InterPro" id="IPR003812">
    <property type="entry name" value="Fido"/>
</dbReference>
<evidence type="ECO:0000256" key="2">
    <source>
        <dbReference type="PIRSR" id="PIRSR640198-1"/>
    </source>
</evidence>
<dbReference type="InterPro" id="IPR036597">
    <property type="entry name" value="Fido-like_dom_sf"/>
</dbReference>
<feature type="domain" description="Fido" evidence="4">
    <location>
        <begin position="110"/>
        <end position="271"/>
    </location>
</feature>
<dbReference type="PIRSF" id="PIRSF038925">
    <property type="entry name" value="AMP-prot_trans"/>
    <property type="match status" value="1"/>
</dbReference>
<dbReference type="AlphaFoldDB" id="A0A969TW28"/>
<feature type="binding site" evidence="1">
    <location>
        <position position="65"/>
    </location>
    <ligand>
        <name>ATP</name>
        <dbReference type="ChEBI" id="CHEBI:30616"/>
    </ligand>
</feature>
<feature type="binding site" evidence="3">
    <location>
        <begin position="245"/>
        <end position="246"/>
    </location>
    <ligand>
        <name>ATP</name>
        <dbReference type="ChEBI" id="CHEBI:30616"/>
    </ligand>
</feature>
<feature type="active site" evidence="2">
    <location>
        <position position="203"/>
    </location>
</feature>
<dbReference type="EMBL" id="JAATHJ010000026">
    <property type="protein sequence ID" value="NJP38631.1"/>
    <property type="molecule type" value="Genomic_DNA"/>
</dbReference>
<feature type="binding site" evidence="1">
    <location>
        <position position="245"/>
    </location>
    <ligand>
        <name>ATP</name>
        <dbReference type="ChEBI" id="CHEBI:30616"/>
    </ligand>
</feature>
<feature type="binding site" evidence="1">
    <location>
        <begin position="208"/>
        <end position="214"/>
    </location>
    <ligand>
        <name>ATP</name>
        <dbReference type="ChEBI" id="CHEBI:30616"/>
    </ligand>
</feature>
<dbReference type="PANTHER" id="PTHR13504:SF38">
    <property type="entry name" value="FIDO DOMAIN-CONTAINING PROTEIN"/>
    <property type="match status" value="1"/>
</dbReference>
<dbReference type="SUPFAM" id="SSF140931">
    <property type="entry name" value="Fic-like"/>
    <property type="match status" value="1"/>
</dbReference>
<organism evidence="5 6">
    <name type="scientific">Alkalicoccus luteus</name>
    <dbReference type="NCBI Taxonomy" id="1237094"/>
    <lineage>
        <taxon>Bacteria</taxon>
        <taxon>Bacillati</taxon>
        <taxon>Bacillota</taxon>
        <taxon>Bacilli</taxon>
        <taxon>Bacillales</taxon>
        <taxon>Bacillaceae</taxon>
        <taxon>Alkalicoccus</taxon>
    </lineage>
</organism>
<evidence type="ECO:0000313" key="6">
    <source>
        <dbReference type="Proteomes" id="UP000752012"/>
    </source>
</evidence>
<evidence type="ECO:0000256" key="3">
    <source>
        <dbReference type="PIRSR" id="PIRSR640198-2"/>
    </source>
</evidence>
<dbReference type="Pfam" id="PF13784">
    <property type="entry name" value="Fic_N"/>
    <property type="match status" value="1"/>
</dbReference>
<evidence type="ECO:0000256" key="1">
    <source>
        <dbReference type="PIRSR" id="PIRSR038925-1"/>
    </source>
</evidence>
<feature type="binding site" evidence="3">
    <location>
        <begin position="207"/>
        <end position="214"/>
    </location>
    <ligand>
        <name>ATP</name>
        <dbReference type="ChEBI" id="CHEBI:30616"/>
    </ligand>
</feature>
<dbReference type="InterPro" id="IPR026287">
    <property type="entry name" value="SoFic-like"/>
</dbReference>
<feature type="binding site" evidence="1">
    <location>
        <position position="203"/>
    </location>
    <ligand>
        <name>ATP</name>
        <dbReference type="ChEBI" id="CHEBI:30616"/>
    </ligand>
</feature>
<gene>
    <name evidence="5" type="ORF">HCN83_13700</name>
</gene>
<keyword evidence="1" id="KW-0067">ATP-binding</keyword>
<keyword evidence="1" id="KW-0547">Nucleotide-binding</keyword>
<comment type="caution">
    <text evidence="5">The sequence shown here is derived from an EMBL/GenBank/DDBJ whole genome shotgun (WGS) entry which is preliminary data.</text>
</comment>